<dbReference type="PANTHER" id="PTHR37542">
    <property type="entry name" value="HELO DOMAIN-CONTAINING PROTEIN-RELATED"/>
    <property type="match status" value="1"/>
</dbReference>
<organism evidence="2 3">
    <name type="scientific">Alectoria fallacina</name>
    <dbReference type="NCBI Taxonomy" id="1903189"/>
    <lineage>
        <taxon>Eukaryota</taxon>
        <taxon>Fungi</taxon>
        <taxon>Dikarya</taxon>
        <taxon>Ascomycota</taxon>
        <taxon>Pezizomycotina</taxon>
        <taxon>Lecanoromycetes</taxon>
        <taxon>OSLEUM clade</taxon>
        <taxon>Lecanoromycetidae</taxon>
        <taxon>Lecanorales</taxon>
        <taxon>Lecanorineae</taxon>
        <taxon>Parmeliaceae</taxon>
        <taxon>Alectoria</taxon>
    </lineage>
</organism>
<dbReference type="InterPro" id="IPR000719">
    <property type="entry name" value="Prot_kinase_dom"/>
</dbReference>
<gene>
    <name evidence="2" type="ORF">ALECFALPRED_010603</name>
</gene>
<dbReference type="GO" id="GO:0005524">
    <property type="term" value="F:ATP binding"/>
    <property type="evidence" value="ECO:0007669"/>
    <property type="project" value="InterPro"/>
</dbReference>
<protein>
    <recommendedName>
        <fullName evidence="1">Protein kinase domain-containing protein</fullName>
    </recommendedName>
</protein>
<dbReference type="EMBL" id="CAJPDR010000893">
    <property type="protein sequence ID" value="CAF9943101.1"/>
    <property type="molecule type" value="Genomic_DNA"/>
</dbReference>
<evidence type="ECO:0000313" key="2">
    <source>
        <dbReference type="EMBL" id="CAF9943101.1"/>
    </source>
</evidence>
<dbReference type="GO" id="GO:0004672">
    <property type="term" value="F:protein kinase activity"/>
    <property type="evidence" value="ECO:0007669"/>
    <property type="project" value="InterPro"/>
</dbReference>
<dbReference type="OrthoDB" id="1911848at2759"/>
<name>A0A8H3J916_9LECA</name>
<feature type="domain" description="Protein kinase" evidence="1">
    <location>
        <begin position="199"/>
        <end position="517"/>
    </location>
</feature>
<proteinExistence type="predicted"/>
<dbReference type="InterPro" id="IPR011009">
    <property type="entry name" value="Kinase-like_dom_sf"/>
</dbReference>
<evidence type="ECO:0000313" key="3">
    <source>
        <dbReference type="Proteomes" id="UP000664203"/>
    </source>
</evidence>
<dbReference type="AlphaFoldDB" id="A0A8H3J916"/>
<dbReference type="Proteomes" id="UP000664203">
    <property type="component" value="Unassembled WGS sequence"/>
</dbReference>
<sequence length="517" mass="58662">MEAVGLALTIVATVDLCLKYGNIFVDICATFRDAESQINERILRVRSYWKRTSLQLDFLKLTWQSLDEEHQTIQSEILDMLVSKLKAAISKLSKLEKPKNRSLQDQATQVKRWKFVFVKESLDKVIQDLALWQELFDPSWFLIMRVADPVIDKELTRHRLGKHEGEASIKINASIFRNAARDEPLQMQSIFLPENGLKDAQIRAIPHSSAKYVQRACSDKWLIVDNIPYDVGADISLVKKDIRILAKKLSCGDPYRFGILHCQGVVEVAKNNGRGTLSFDLVFNIPQEFCYKPETLRSILGSRMNHTLTERIVLAKRVARSISYIHTLGFVHKNVRPETILGFINQDSRLGLFSLVGFEKLRMADGRTLQRGDLAWEKNLYRHPSRQGLKPEEIYIMQHDIYSLGVCLLEIGIWNSFVSYTQSDTVSTPNGALGLHLGGPEFSTPLLMKDHLVALAKSKLPELTGEIYGEVVVNCLTCLDKDNPDFGDESEFQDSDGVLVGVRYIEKVLLKLNSILV</sequence>
<dbReference type="PANTHER" id="PTHR37542:SF1">
    <property type="entry name" value="PRION-INHIBITION AND PROPAGATION HELO DOMAIN-CONTAINING PROTEIN"/>
    <property type="match status" value="1"/>
</dbReference>
<dbReference type="PROSITE" id="PS50011">
    <property type="entry name" value="PROTEIN_KINASE_DOM"/>
    <property type="match status" value="1"/>
</dbReference>
<evidence type="ECO:0000259" key="1">
    <source>
        <dbReference type="PROSITE" id="PS50011"/>
    </source>
</evidence>
<dbReference type="SUPFAM" id="SSF56112">
    <property type="entry name" value="Protein kinase-like (PK-like)"/>
    <property type="match status" value="1"/>
</dbReference>
<keyword evidence="3" id="KW-1185">Reference proteome</keyword>
<accession>A0A8H3J916</accession>
<dbReference type="Gene3D" id="1.10.510.10">
    <property type="entry name" value="Transferase(Phosphotransferase) domain 1"/>
    <property type="match status" value="1"/>
</dbReference>
<reference evidence="2" key="1">
    <citation type="submission" date="2021-03" db="EMBL/GenBank/DDBJ databases">
        <authorList>
            <person name="Tagirdzhanova G."/>
        </authorList>
    </citation>
    <scope>NUCLEOTIDE SEQUENCE</scope>
</reference>
<comment type="caution">
    <text evidence="2">The sequence shown here is derived from an EMBL/GenBank/DDBJ whole genome shotgun (WGS) entry which is preliminary data.</text>
</comment>